<protein>
    <recommendedName>
        <fullName evidence="3">Integrase</fullName>
    </recommendedName>
</protein>
<gene>
    <name evidence="1" type="ORF">NCTC11978_02008</name>
</gene>
<evidence type="ECO:0008006" key="3">
    <source>
        <dbReference type="Google" id="ProtNLM"/>
    </source>
</evidence>
<sequence length="96" mass="11070">MASIEKRTTKTGKVKYLARVRLKGKKPESAIFERLTDARRWANSIESAIHENRHFKTAESKKRTLAELIDRYIEVILPHFTINAIRSEKATSMVEG</sequence>
<dbReference type="Proteomes" id="UP000254033">
    <property type="component" value="Unassembled WGS sequence"/>
</dbReference>
<dbReference type="AlphaFoldDB" id="A0A378IUJ9"/>
<reference evidence="1 2" key="1">
    <citation type="submission" date="2018-06" db="EMBL/GenBank/DDBJ databases">
        <authorList>
            <consortium name="Pathogen Informatics"/>
            <person name="Doyle S."/>
        </authorList>
    </citation>
    <scope>NUCLEOTIDE SEQUENCE [LARGE SCALE GENOMIC DNA]</scope>
    <source>
        <strain evidence="1 2">NCTC11978</strain>
    </source>
</reference>
<name>A0A378IUJ9_9GAMM</name>
<evidence type="ECO:0000313" key="2">
    <source>
        <dbReference type="Proteomes" id="UP000254033"/>
    </source>
</evidence>
<dbReference type="EMBL" id="UGNY01000001">
    <property type="protein sequence ID" value="STX38819.1"/>
    <property type="molecule type" value="Genomic_DNA"/>
</dbReference>
<accession>A0A378IUJ9</accession>
<organism evidence="1 2">
    <name type="scientific">Legionella feeleii</name>
    <dbReference type="NCBI Taxonomy" id="453"/>
    <lineage>
        <taxon>Bacteria</taxon>
        <taxon>Pseudomonadati</taxon>
        <taxon>Pseudomonadota</taxon>
        <taxon>Gammaproteobacteria</taxon>
        <taxon>Legionellales</taxon>
        <taxon>Legionellaceae</taxon>
        <taxon>Legionella</taxon>
    </lineage>
</organism>
<proteinExistence type="predicted"/>
<dbReference type="RefSeq" id="WP_220270634.1">
    <property type="nucleotide sequence ID" value="NZ_UGNY01000001.1"/>
</dbReference>
<evidence type="ECO:0000313" key="1">
    <source>
        <dbReference type="EMBL" id="STX38819.1"/>
    </source>
</evidence>